<dbReference type="Proteomes" id="UP000279833">
    <property type="component" value="Unassembled WGS sequence"/>
</dbReference>
<sequence>MATHVISDFYCQCSLKHLSNIHNYQQTFSYLLRKNVSLYNTTTTTTTTTNNNNNNNNNNNRNRNMQ</sequence>
<evidence type="ECO:0000256" key="1">
    <source>
        <dbReference type="SAM" id="MobiDB-lite"/>
    </source>
</evidence>
<reference evidence="2 3" key="2">
    <citation type="submission" date="2018-11" db="EMBL/GenBank/DDBJ databases">
        <authorList>
            <consortium name="Pathogen Informatics"/>
        </authorList>
    </citation>
    <scope>NUCLEOTIDE SEQUENCE [LARGE SCALE GENOMIC DNA]</scope>
    <source>
        <strain evidence="2">Dakar</strain>
        <strain evidence="3">Dakar, Senegal</strain>
    </source>
</reference>
<dbReference type="WBParaSite" id="SCUD_0001034601-mRNA-1">
    <property type="protein sequence ID" value="SCUD_0001034601-mRNA-1"/>
    <property type="gene ID" value="SCUD_0001034601"/>
</dbReference>
<evidence type="ECO:0000313" key="3">
    <source>
        <dbReference type="Proteomes" id="UP000279833"/>
    </source>
</evidence>
<evidence type="ECO:0000313" key="4">
    <source>
        <dbReference type="WBParaSite" id="SCUD_0001034601-mRNA-1"/>
    </source>
</evidence>
<gene>
    <name evidence="2" type="ORF">SCUD_LOCUS10346</name>
</gene>
<keyword evidence="3" id="KW-1185">Reference proteome</keyword>
<accession>A0A183K5S1</accession>
<dbReference type="AlphaFoldDB" id="A0A183K5S1"/>
<dbReference type="EMBL" id="UZAK01033723">
    <property type="protein sequence ID" value="VDP39447.1"/>
    <property type="molecule type" value="Genomic_DNA"/>
</dbReference>
<organism evidence="4">
    <name type="scientific">Schistosoma curassoni</name>
    <dbReference type="NCBI Taxonomy" id="6186"/>
    <lineage>
        <taxon>Eukaryota</taxon>
        <taxon>Metazoa</taxon>
        <taxon>Spiralia</taxon>
        <taxon>Lophotrochozoa</taxon>
        <taxon>Platyhelminthes</taxon>
        <taxon>Trematoda</taxon>
        <taxon>Digenea</taxon>
        <taxon>Strigeidida</taxon>
        <taxon>Schistosomatoidea</taxon>
        <taxon>Schistosomatidae</taxon>
        <taxon>Schistosoma</taxon>
    </lineage>
</organism>
<proteinExistence type="predicted"/>
<feature type="region of interest" description="Disordered" evidence="1">
    <location>
        <begin position="42"/>
        <end position="66"/>
    </location>
</feature>
<evidence type="ECO:0000313" key="2">
    <source>
        <dbReference type="EMBL" id="VDP39447.1"/>
    </source>
</evidence>
<name>A0A183K5S1_9TREM</name>
<reference evidence="4" key="1">
    <citation type="submission" date="2016-06" db="UniProtKB">
        <authorList>
            <consortium name="WormBaseParasite"/>
        </authorList>
    </citation>
    <scope>IDENTIFICATION</scope>
</reference>
<protein>
    <submittedName>
        <fullName evidence="2 4">Uncharacterized protein</fullName>
    </submittedName>
</protein>